<dbReference type="EMBL" id="JAIWYP010000003">
    <property type="protein sequence ID" value="KAH3858012.1"/>
    <property type="molecule type" value="Genomic_DNA"/>
</dbReference>
<gene>
    <name evidence="2" type="ORF">DPMN_100631</name>
</gene>
<name>A0A9D4LII7_DREPO</name>
<evidence type="ECO:0000256" key="1">
    <source>
        <dbReference type="SAM" id="MobiDB-lite"/>
    </source>
</evidence>
<reference evidence="2" key="1">
    <citation type="journal article" date="2019" name="bioRxiv">
        <title>The Genome of the Zebra Mussel, Dreissena polymorpha: A Resource for Invasive Species Research.</title>
        <authorList>
            <person name="McCartney M.A."/>
            <person name="Auch B."/>
            <person name="Kono T."/>
            <person name="Mallez S."/>
            <person name="Zhang Y."/>
            <person name="Obille A."/>
            <person name="Becker A."/>
            <person name="Abrahante J.E."/>
            <person name="Garbe J."/>
            <person name="Badalamenti J.P."/>
            <person name="Herman A."/>
            <person name="Mangelson H."/>
            <person name="Liachko I."/>
            <person name="Sullivan S."/>
            <person name="Sone E.D."/>
            <person name="Koren S."/>
            <person name="Silverstein K.A.T."/>
            <person name="Beckman K.B."/>
            <person name="Gohl D.M."/>
        </authorList>
    </citation>
    <scope>NUCLEOTIDE SEQUENCE</scope>
    <source>
        <strain evidence="2">Duluth1</strain>
        <tissue evidence="2">Whole animal</tissue>
    </source>
</reference>
<accession>A0A9D4LII7</accession>
<protein>
    <submittedName>
        <fullName evidence="2">Uncharacterized protein</fullName>
    </submittedName>
</protein>
<reference evidence="2" key="2">
    <citation type="submission" date="2020-11" db="EMBL/GenBank/DDBJ databases">
        <authorList>
            <person name="McCartney M.A."/>
            <person name="Auch B."/>
            <person name="Kono T."/>
            <person name="Mallez S."/>
            <person name="Becker A."/>
            <person name="Gohl D.M."/>
            <person name="Silverstein K.A.T."/>
            <person name="Koren S."/>
            <person name="Bechman K.B."/>
            <person name="Herman A."/>
            <person name="Abrahante J.E."/>
            <person name="Garbe J."/>
        </authorList>
    </citation>
    <scope>NUCLEOTIDE SEQUENCE</scope>
    <source>
        <strain evidence="2">Duluth1</strain>
        <tissue evidence="2">Whole animal</tissue>
    </source>
</reference>
<dbReference type="Proteomes" id="UP000828390">
    <property type="component" value="Unassembled WGS sequence"/>
</dbReference>
<proteinExistence type="predicted"/>
<feature type="region of interest" description="Disordered" evidence="1">
    <location>
        <begin position="61"/>
        <end position="92"/>
    </location>
</feature>
<keyword evidence="3" id="KW-1185">Reference proteome</keyword>
<evidence type="ECO:0000313" key="3">
    <source>
        <dbReference type="Proteomes" id="UP000828390"/>
    </source>
</evidence>
<dbReference type="AlphaFoldDB" id="A0A9D4LII7"/>
<organism evidence="2 3">
    <name type="scientific">Dreissena polymorpha</name>
    <name type="common">Zebra mussel</name>
    <name type="synonym">Mytilus polymorpha</name>
    <dbReference type="NCBI Taxonomy" id="45954"/>
    <lineage>
        <taxon>Eukaryota</taxon>
        <taxon>Metazoa</taxon>
        <taxon>Spiralia</taxon>
        <taxon>Lophotrochozoa</taxon>
        <taxon>Mollusca</taxon>
        <taxon>Bivalvia</taxon>
        <taxon>Autobranchia</taxon>
        <taxon>Heteroconchia</taxon>
        <taxon>Euheterodonta</taxon>
        <taxon>Imparidentia</taxon>
        <taxon>Neoheterodontei</taxon>
        <taxon>Myida</taxon>
        <taxon>Dreissenoidea</taxon>
        <taxon>Dreissenidae</taxon>
        <taxon>Dreissena</taxon>
    </lineage>
</organism>
<comment type="caution">
    <text evidence="2">The sequence shown here is derived from an EMBL/GenBank/DDBJ whole genome shotgun (WGS) entry which is preliminary data.</text>
</comment>
<evidence type="ECO:0000313" key="2">
    <source>
        <dbReference type="EMBL" id="KAH3858012.1"/>
    </source>
</evidence>
<feature type="compositionally biased region" description="Basic and acidic residues" evidence="1">
    <location>
        <begin position="64"/>
        <end position="74"/>
    </location>
</feature>
<feature type="region of interest" description="Disordered" evidence="1">
    <location>
        <begin position="1"/>
        <end position="24"/>
    </location>
</feature>
<sequence>MAFEPVFSGSGRLRQGMYLPSPDEDDFYNTPSFMRIDPAADYSIQRPRVSKRPNEIYRQLYSDTHSEFPKDRSRQMSKGPQPSSGIEIRTML</sequence>